<dbReference type="PANTHER" id="PTHR42760:SF135">
    <property type="entry name" value="BLL7886 PROTEIN"/>
    <property type="match status" value="1"/>
</dbReference>
<feature type="domain" description="Ketoreductase" evidence="3">
    <location>
        <begin position="6"/>
        <end position="193"/>
    </location>
</feature>
<evidence type="ECO:0000256" key="2">
    <source>
        <dbReference type="RuleBase" id="RU000363"/>
    </source>
</evidence>
<evidence type="ECO:0000259" key="3">
    <source>
        <dbReference type="SMART" id="SM00822"/>
    </source>
</evidence>
<dbReference type="Gene3D" id="3.40.50.720">
    <property type="entry name" value="NAD(P)-binding Rossmann-like Domain"/>
    <property type="match status" value="1"/>
</dbReference>
<proteinExistence type="inferred from homology"/>
<protein>
    <submittedName>
        <fullName evidence="4">SDR family oxidoreductase</fullName>
    </submittedName>
</protein>
<dbReference type="InterPro" id="IPR002347">
    <property type="entry name" value="SDR_fam"/>
</dbReference>
<organism evidence="4 5">
    <name type="scientific">Neiella holothuriorum</name>
    <dbReference type="NCBI Taxonomy" id="2870530"/>
    <lineage>
        <taxon>Bacteria</taxon>
        <taxon>Pseudomonadati</taxon>
        <taxon>Pseudomonadota</taxon>
        <taxon>Gammaproteobacteria</taxon>
        <taxon>Alteromonadales</taxon>
        <taxon>Echinimonadaceae</taxon>
        <taxon>Neiella</taxon>
    </lineage>
</organism>
<keyword evidence="5" id="KW-1185">Reference proteome</keyword>
<sequence>MNIEQKVAIVTGAASGFGKALAIALSQRGATVAALDIDPHALANLTATNQNIVAFPCDVTNHEQVDQVIAHIDDELGDISILINNAGLMRNTPLLNLLDRNERKHSISSWREVMAVNQDGVFFMARSAAEKMLDKRVKGVIINISSIAAKGNIGQTAYSASKAAVEAMSNVWAKELGRFGIRSMCIAPGFIDTSGTHDALEDKMLARWVEQTSLRRTGKINEVVAAVICAVENDFMTGTTIAVDGGLSI</sequence>
<name>A0ABS7EEP8_9GAMM</name>
<dbReference type="InterPro" id="IPR020904">
    <property type="entry name" value="Sc_DH/Rdtase_CS"/>
</dbReference>
<dbReference type="RefSeq" id="WP_220103501.1">
    <property type="nucleotide sequence ID" value="NZ_JAHZSS010000006.1"/>
</dbReference>
<reference evidence="4" key="1">
    <citation type="submission" date="2021-07" db="EMBL/GenBank/DDBJ databases">
        <title>Neiella marina sp. nov., isolated from the intestinal content of sea cucumber Apostichopus japonicus.</title>
        <authorList>
            <person name="Bai X."/>
        </authorList>
    </citation>
    <scope>NUCLEOTIDE SEQUENCE</scope>
    <source>
        <strain evidence="4">126</strain>
    </source>
</reference>
<dbReference type="SUPFAM" id="SSF51735">
    <property type="entry name" value="NAD(P)-binding Rossmann-fold domains"/>
    <property type="match status" value="1"/>
</dbReference>
<dbReference type="InterPro" id="IPR036291">
    <property type="entry name" value="NAD(P)-bd_dom_sf"/>
</dbReference>
<dbReference type="Pfam" id="PF00106">
    <property type="entry name" value="adh_short"/>
    <property type="match status" value="1"/>
</dbReference>
<dbReference type="PANTHER" id="PTHR42760">
    <property type="entry name" value="SHORT-CHAIN DEHYDROGENASES/REDUCTASES FAMILY MEMBER"/>
    <property type="match status" value="1"/>
</dbReference>
<dbReference type="Proteomes" id="UP001166251">
    <property type="component" value="Unassembled WGS sequence"/>
</dbReference>
<evidence type="ECO:0000313" key="4">
    <source>
        <dbReference type="EMBL" id="MBW8190821.1"/>
    </source>
</evidence>
<evidence type="ECO:0000256" key="1">
    <source>
        <dbReference type="ARBA" id="ARBA00006484"/>
    </source>
</evidence>
<dbReference type="PRINTS" id="PR00080">
    <property type="entry name" value="SDRFAMILY"/>
</dbReference>
<comment type="similarity">
    <text evidence="1 2">Belongs to the short-chain dehydrogenases/reductases (SDR) family.</text>
</comment>
<dbReference type="SMART" id="SM00822">
    <property type="entry name" value="PKS_KR"/>
    <property type="match status" value="1"/>
</dbReference>
<dbReference type="EMBL" id="JAHZSS010000006">
    <property type="protein sequence ID" value="MBW8190821.1"/>
    <property type="molecule type" value="Genomic_DNA"/>
</dbReference>
<accession>A0ABS7EEP8</accession>
<gene>
    <name evidence="4" type="ORF">K0504_07220</name>
</gene>
<dbReference type="InterPro" id="IPR057326">
    <property type="entry name" value="KR_dom"/>
</dbReference>
<dbReference type="PRINTS" id="PR00081">
    <property type="entry name" value="GDHRDH"/>
</dbReference>
<dbReference type="PROSITE" id="PS00061">
    <property type="entry name" value="ADH_SHORT"/>
    <property type="match status" value="1"/>
</dbReference>
<comment type="caution">
    <text evidence="4">The sequence shown here is derived from an EMBL/GenBank/DDBJ whole genome shotgun (WGS) entry which is preliminary data.</text>
</comment>
<evidence type="ECO:0000313" key="5">
    <source>
        <dbReference type="Proteomes" id="UP001166251"/>
    </source>
</evidence>